<dbReference type="InterPro" id="IPR006906">
    <property type="entry name" value="Timeless_N"/>
</dbReference>
<proteinExistence type="inferred from homology"/>
<organism evidence="9 10">
    <name type="scientific">Petrolisthes cinctipes</name>
    <name type="common">Flat porcelain crab</name>
    <dbReference type="NCBI Taxonomy" id="88211"/>
    <lineage>
        <taxon>Eukaryota</taxon>
        <taxon>Metazoa</taxon>
        <taxon>Ecdysozoa</taxon>
        <taxon>Arthropoda</taxon>
        <taxon>Crustacea</taxon>
        <taxon>Multicrustacea</taxon>
        <taxon>Malacostraca</taxon>
        <taxon>Eumalacostraca</taxon>
        <taxon>Eucarida</taxon>
        <taxon>Decapoda</taxon>
        <taxon>Pleocyemata</taxon>
        <taxon>Anomura</taxon>
        <taxon>Galatheoidea</taxon>
        <taxon>Porcellanidae</taxon>
        <taxon>Petrolisthes</taxon>
    </lineage>
</organism>
<keyword evidence="4" id="KW-0131">Cell cycle</keyword>
<evidence type="ECO:0000256" key="5">
    <source>
        <dbReference type="SAM" id="Coils"/>
    </source>
</evidence>
<keyword evidence="3" id="KW-0539">Nucleus</keyword>
<dbReference type="Pfam" id="PF05029">
    <property type="entry name" value="TIMELESS_C"/>
    <property type="match status" value="1"/>
</dbReference>
<evidence type="ECO:0000256" key="2">
    <source>
        <dbReference type="ARBA" id="ARBA00008174"/>
    </source>
</evidence>
<feature type="compositionally biased region" description="Polar residues" evidence="6">
    <location>
        <begin position="1283"/>
        <end position="1292"/>
    </location>
</feature>
<dbReference type="GO" id="GO:0031298">
    <property type="term" value="C:replication fork protection complex"/>
    <property type="evidence" value="ECO:0007669"/>
    <property type="project" value="TreeGrafter"/>
</dbReference>
<gene>
    <name evidence="9" type="ORF">Pcinc_018372</name>
</gene>
<comment type="subcellular location">
    <subcellularLocation>
        <location evidence="1">Nucleus</location>
    </subcellularLocation>
</comment>
<feature type="compositionally biased region" description="Low complexity" evidence="6">
    <location>
        <begin position="1228"/>
        <end position="1239"/>
    </location>
</feature>
<feature type="compositionally biased region" description="Acidic residues" evidence="6">
    <location>
        <begin position="663"/>
        <end position="680"/>
    </location>
</feature>
<dbReference type="GO" id="GO:0009649">
    <property type="term" value="P:entrainment of circadian clock"/>
    <property type="evidence" value="ECO:0007669"/>
    <property type="project" value="TreeGrafter"/>
</dbReference>
<evidence type="ECO:0000259" key="8">
    <source>
        <dbReference type="Pfam" id="PF05029"/>
    </source>
</evidence>
<dbReference type="Pfam" id="PF26019">
    <property type="entry name" value="HTH_TIMELESS"/>
    <property type="match status" value="2"/>
</dbReference>
<dbReference type="InterPro" id="IPR044998">
    <property type="entry name" value="Timeless"/>
</dbReference>
<dbReference type="PANTHER" id="PTHR22940:SF4">
    <property type="entry name" value="PROTEIN TIMELESS HOMOLOG"/>
    <property type="match status" value="1"/>
</dbReference>
<feature type="compositionally biased region" description="Basic and acidic residues" evidence="6">
    <location>
        <begin position="1166"/>
        <end position="1176"/>
    </location>
</feature>
<reference evidence="9" key="1">
    <citation type="submission" date="2023-10" db="EMBL/GenBank/DDBJ databases">
        <title>Genome assemblies of two species of porcelain crab, Petrolisthes cinctipes and Petrolisthes manimaculis (Anomura: Porcellanidae).</title>
        <authorList>
            <person name="Angst P."/>
        </authorList>
    </citation>
    <scope>NUCLEOTIDE SEQUENCE</scope>
    <source>
        <strain evidence="9">PB745_01</strain>
        <tissue evidence="9">Gill</tissue>
    </source>
</reference>
<feature type="region of interest" description="Disordered" evidence="6">
    <location>
        <begin position="655"/>
        <end position="680"/>
    </location>
</feature>
<dbReference type="GO" id="GO:0006281">
    <property type="term" value="P:DNA repair"/>
    <property type="evidence" value="ECO:0007669"/>
    <property type="project" value="TreeGrafter"/>
</dbReference>
<keyword evidence="5" id="KW-0175">Coiled coil</keyword>
<feature type="compositionally biased region" description="Basic and acidic residues" evidence="6">
    <location>
        <begin position="1296"/>
        <end position="1306"/>
    </location>
</feature>
<feature type="compositionally biased region" description="Basic and acidic residues" evidence="6">
    <location>
        <begin position="1194"/>
        <end position="1207"/>
    </location>
</feature>
<evidence type="ECO:0000256" key="6">
    <source>
        <dbReference type="SAM" id="MobiDB-lite"/>
    </source>
</evidence>
<evidence type="ECO:0000256" key="1">
    <source>
        <dbReference type="ARBA" id="ARBA00004123"/>
    </source>
</evidence>
<keyword evidence="10" id="KW-1185">Reference proteome</keyword>
<dbReference type="EMBL" id="JAWQEG010001762">
    <property type="protein sequence ID" value="KAK3876876.1"/>
    <property type="molecule type" value="Genomic_DNA"/>
</dbReference>
<evidence type="ECO:0000259" key="7">
    <source>
        <dbReference type="Pfam" id="PF04821"/>
    </source>
</evidence>
<protein>
    <recommendedName>
        <fullName evidence="11">Protein timeless homolog</fullName>
    </recommendedName>
</protein>
<evidence type="ECO:0000256" key="3">
    <source>
        <dbReference type="ARBA" id="ARBA00023242"/>
    </source>
</evidence>
<feature type="domain" description="Timeless N-terminal" evidence="7">
    <location>
        <begin position="24"/>
        <end position="286"/>
    </location>
</feature>
<feature type="coiled-coil region" evidence="5">
    <location>
        <begin position="587"/>
        <end position="614"/>
    </location>
</feature>
<feature type="region of interest" description="Disordered" evidence="6">
    <location>
        <begin position="1132"/>
        <end position="1334"/>
    </location>
</feature>
<dbReference type="GO" id="GO:0048511">
    <property type="term" value="P:rhythmic process"/>
    <property type="evidence" value="ECO:0007669"/>
    <property type="project" value="UniProtKB-KW"/>
</dbReference>
<dbReference type="Proteomes" id="UP001286313">
    <property type="component" value="Unassembled WGS sequence"/>
</dbReference>
<dbReference type="Pfam" id="PF04821">
    <property type="entry name" value="TIMELESS"/>
    <property type="match status" value="1"/>
</dbReference>
<feature type="region of interest" description="Disordered" evidence="6">
    <location>
        <begin position="953"/>
        <end position="1027"/>
    </location>
</feature>
<dbReference type="PANTHER" id="PTHR22940">
    <property type="entry name" value="TIMEOUT/TIMELESS-2"/>
    <property type="match status" value="1"/>
</dbReference>
<feature type="domain" description="Timeless C-terminal" evidence="8">
    <location>
        <begin position="1037"/>
        <end position="1121"/>
    </location>
</feature>
<feature type="region of interest" description="Disordered" evidence="6">
    <location>
        <begin position="236"/>
        <end position="259"/>
    </location>
</feature>
<feature type="compositionally biased region" description="Basic and acidic residues" evidence="6">
    <location>
        <begin position="241"/>
        <end position="259"/>
    </location>
</feature>
<comment type="caution">
    <text evidence="9">The sequence shown here is derived from an EMBL/GenBank/DDBJ whole genome shotgun (WGS) entry which is preliminary data.</text>
</comment>
<dbReference type="GO" id="GO:0000076">
    <property type="term" value="P:DNA replication checkpoint signaling"/>
    <property type="evidence" value="ECO:0007669"/>
    <property type="project" value="TreeGrafter"/>
</dbReference>
<accession>A0AAE1KJ80</accession>
<dbReference type="InterPro" id="IPR007725">
    <property type="entry name" value="TIMELESS_C"/>
</dbReference>
<dbReference type="GO" id="GO:0043111">
    <property type="term" value="P:replication fork arrest"/>
    <property type="evidence" value="ECO:0007669"/>
    <property type="project" value="TreeGrafter"/>
</dbReference>
<evidence type="ECO:0000313" key="9">
    <source>
        <dbReference type="EMBL" id="KAK3876876.1"/>
    </source>
</evidence>
<name>A0AAE1KJ80_PETCI</name>
<comment type="similarity">
    <text evidence="2">Belongs to the timeless family.</text>
</comment>
<sequence length="1350" mass="156071">MSDALVHAELLAACSALGYTDGAVYHREADCLETTKDLVRYLRRDDESHEVRRALGDTRVLQTDLLPLVRDYSNDTEQFDVTIRLLVNLTNPVLLLFREELPEEKVTRQQYLRLVTQQQRYKEAFVDERLWSVLVGRLGELLQLDWEHRQEEDRLLVERILILIRNVLSVPASPEDEKRTDDDSSVHDQVLWALHLAGLEDLLLYVASSQSEQDLCMHVLEIISLMLREQDPAQLAQAGLHRSDKEKEKDEKELLEVRRREALQRQQQRNKYYGARHSRFGGTYYVQNMKSISDRDLISHQPLTDIKSLNFDRSKKPKKHPKHRKPMKDADITRRSTLAIRLMLQEFCIEFLNGAYNSIMYIVKDNLSRARAQEHDESYYLWAMRFFMAFNRHHQFKVELISETLSVETFHYIQTQLENYFETMATDKKKIPLWSRRMHKALRAYQELLMTLAAMDKSEVSGVRESSRVLKSRVFYVIEYREMILLLLQNYNPIKMSLSFLKDVVETAHIFLKLLEGFCGKNRHLVVQKKAKKPKQKKGLTGSRQVEEMTEDKLQDLWDEMAGEVSAWVQGEAGDLPDTVPFDPLSEQSEEEQKEIAMRRINKLLRNKELAEAVSLMRSAREVWPEGDVFGAANLDHSDEFLALREVFMANLNPPQQSVDKYNEEEEEEEEEYEEEEEEERMMQISEQEFSFKDFVRRFANSKVIESYSKLLETYETNSSQTNHCILKLFHRIAWDCKLPAMFFQASLFVTFQRAMDDSQNSTNNTVREIAKFAKYIIRQFFKVLETNPKVYMELLFWKTNKEAMEIECGYGDVEEGALKKAWREEEEEELRRLYEEMNTLPVEERGGKDIADLVLENLINQSRSRRAIIKKMKELGLIQAVRELKGKPTQLRVPRQWSEDEEAELRILFEEHKDAMDIVGRIMDNKMSQRPKNRVVEKILELGLVADKKELRKKRPKKVKPKVDTRGLGEKFLEANQGSDDDDDSGNDNSGEGSEHSDSESDDEHLSQTQRQATKKSSGPASNTPVATPALISEALKEVVEAGMGEVLEWLGGVISDVASDREEDGDFEPVPILALTEACTNAMEDPKFHKLLHLVGLQPPRNHQEMYWRVPSRLTVPALRKRASYLTQGASGDPIEFEKPNEPLEPVEDEPAVEKSMKKKSSKKAKEDKIESKTSKKKIKLRSPSDTEVLSSEDKENHYSKEEKVSLPPTHTNSRIDDSDDDMEVLPSSSSIPSSLSQKRILNNEDDSNSDSENTPKTQRKESKKKKRRLVIAEDSDEDSQTQPPKSQNLILHLETEPTERMVDDQPNTSPKPPSGRKLLDSDDDDGDVPLVVGRQRVRAVVESDDDE</sequence>
<evidence type="ECO:0008006" key="11">
    <source>
        <dbReference type="Google" id="ProtNLM"/>
    </source>
</evidence>
<feature type="compositionally biased region" description="Polar residues" evidence="6">
    <location>
        <begin position="1008"/>
        <end position="1027"/>
    </location>
</feature>
<feature type="compositionally biased region" description="Basic and acidic residues" evidence="6">
    <location>
        <begin position="962"/>
        <end position="974"/>
    </location>
</feature>
<dbReference type="GO" id="GO:0003677">
    <property type="term" value="F:DNA binding"/>
    <property type="evidence" value="ECO:0007669"/>
    <property type="project" value="TreeGrafter"/>
</dbReference>
<evidence type="ECO:0000313" key="10">
    <source>
        <dbReference type="Proteomes" id="UP001286313"/>
    </source>
</evidence>
<evidence type="ECO:0000256" key="4">
    <source>
        <dbReference type="ARBA" id="ARBA00023306"/>
    </source>
</evidence>